<organism evidence="1 2">
    <name type="scientific">Candidatus Gallionella acididurans</name>
    <dbReference type="NCBI Taxonomy" id="1796491"/>
    <lineage>
        <taxon>Bacteria</taxon>
        <taxon>Pseudomonadati</taxon>
        <taxon>Pseudomonadota</taxon>
        <taxon>Betaproteobacteria</taxon>
        <taxon>Nitrosomonadales</taxon>
        <taxon>Gallionellaceae</taxon>
        <taxon>Gallionella</taxon>
    </lineage>
</organism>
<evidence type="ECO:0000313" key="2">
    <source>
        <dbReference type="Proteomes" id="UP000070578"/>
    </source>
</evidence>
<sequence>MDIAMNMSGYKIIRDLMEIEYGEEVMCAGWIPAVALMSQLQPLELTNKPTTAPTYLATVNPDLFMQRMYTHQS</sequence>
<dbReference type="Proteomes" id="UP000070578">
    <property type="component" value="Unassembled WGS sequence"/>
</dbReference>
<name>A0A139BRY9_9PROT</name>
<proteinExistence type="predicted"/>
<reference evidence="1 2" key="1">
    <citation type="submission" date="2016-02" db="EMBL/GenBank/DDBJ databases">
        <authorList>
            <person name="Wen L."/>
            <person name="He K."/>
            <person name="Yang H."/>
        </authorList>
    </citation>
    <scope>NUCLEOTIDE SEQUENCE [LARGE SCALE GENOMIC DNA]</scope>
    <source>
        <strain evidence="1">ShG14-8</strain>
    </source>
</reference>
<accession>A0A139BRY9</accession>
<protein>
    <submittedName>
        <fullName evidence="1">Uncharacterized protein</fullName>
    </submittedName>
</protein>
<reference evidence="1 2" key="2">
    <citation type="submission" date="2016-03" db="EMBL/GenBank/DDBJ databases">
        <title>New uncultured bacterium of the family Gallionellaceae from acid mine drainage: description and reconstruction of genome based on metagenomic analysis of microbial community.</title>
        <authorList>
            <person name="Kadnikov V."/>
            <person name="Ivasenko D."/>
            <person name="Beletsky A."/>
            <person name="Mardanov A."/>
            <person name="Danilova E."/>
            <person name="Pimenov N."/>
            <person name="Karnachuk O."/>
            <person name="Ravin N."/>
        </authorList>
    </citation>
    <scope>NUCLEOTIDE SEQUENCE [LARGE SCALE GENOMIC DNA]</scope>
    <source>
        <strain evidence="1">ShG14-8</strain>
    </source>
</reference>
<comment type="caution">
    <text evidence="1">The sequence shown here is derived from an EMBL/GenBank/DDBJ whole genome shotgun (WGS) entry which is preliminary data.</text>
</comment>
<evidence type="ECO:0000313" key="1">
    <source>
        <dbReference type="EMBL" id="KXS31741.1"/>
    </source>
</evidence>
<dbReference type="EMBL" id="LSLI01000058">
    <property type="protein sequence ID" value="KXS31741.1"/>
    <property type="molecule type" value="Genomic_DNA"/>
</dbReference>
<dbReference type="AlphaFoldDB" id="A0A139BRY9"/>
<gene>
    <name evidence="1" type="ORF">AWT59_2117</name>
</gene>